<dbReference type="EMBL" id="DS113240">
    <property type="protein sequence ID" value="EAY16628.1"/>
    <property type="molecule type" value="Genomic_DNA"/>
</dbReference>
<dbReference type="Gene3D" id="6.10.250.3250">
    <property type="match status" value="1"/>
</dbReference>
<dbReference type="Gene3D" id="3.90.1180.10">
    <property type="entry name" value="Ribosomal protein L13"/>
    <property type="match status" value="1"/>
</dbReference>
<keyword evidence="5" id="KW-1185">Reference proteome</keyword>
<dbReference type="PANTHER" id="PTHR11545">
    <property type="entry name" value="RIBOSOMAL PROTEIN L13"/>
    <property type="match status" value="1"/>
</dbReference>
<dbReference type="HAMAP" id="MF_01366">
    <property type="entry name" value="Ribosomal_uL13"/>
    <property type="match status" value="1"/>
</dbReference>
<dbReference type="GO" id="GO:0005840">
    <property type="term" value="C:ribosome"/>
    <property type="evidence" value="ECO:0000318"/>
    <property type="project" value="GO_Central"/>
</dbReference>
<dbReference type="InParanoid" id="A2DSP8"/>
<dbReference type="FunCoup" id="A2DSP8">
    <property type="interactions" value="462"/>
</dbReference>
<evidence type="ECO:0000313" key="5">
    <source>
        <dbReference type="Proteomes" id="UP000001542"/>
    </source>
</evidence>
<evidence type="ECO:0000256" key="3">
    <source>
        <dbReference type="ARBA" id="ARBA00023274"/>
    </source>
</evidence>
<accession>A2DSP8</accession>
<dbReference type="KEGG" id="tva:4774639"/>
<dbReference type="InterPro" id="IPR005822">
    <property type="entry name" value="Ribosomal_uL13"/>
</dbReference>
<name>A2DSP8_TRIV3</name>
<dbReference type="GO" id="GO:0006412">
    <property type="term" value="P:translation"/>
    <property type="evidence" value="ECO:0007669"/>
    <property type="project" value="InterPro"/>
</dbReference>
<dbReference type="InterPro" id="IPR036899">
    <property type="entry name" value="Ribosomal_uL13_sf"/>
</dbReference>
<dbReference type="InterPro" id="IPR005755">
    <property type="entry name" value="Ribosomal_uL13_euk/arc"/>
</dbReference>
<dbReference type="Pfam" id="PF00572">
    <property type="entry name" value="Ribosomal_L13"/>
    <property type="match status" value="1"/>
</dbReference>
<proteinExistence type="inferred from homology"/>
<dbReference type="GO" id="GO:0017148">
    <property type="term" value="P:negative regulation of translation"/>
    <property type="evidence" value="ECO:0000318"/>
    <property type="project" value="GO_Central"/>
</dbReference>
<dbReference type="SUPFAM" id="SSF52161">
    <property type="entry name" value="Ribosomal protein L13"/>
    <property type="match status" value="1"/>
</dbReference>
<dbReference type="GO" id="GO:0003729">
    <property type="term" value="F:mRNA binding"/>
    <property type="evidence" value="ECO:0000318"/>
    <property type="project" value="GO_Central"/>
</dbReference>
<dbReference type="FunFam" id="6.10.250.3250:FF:000001">
    <property type="entry name" value="60S ribosomal protein L13a"/>
    <property type="match status" value="1"/>
</dbReference>
<keyword evidence="3" id="KW-0687">Ribonucleoprotein</keyword>
<protein>
    <submittedName>
        <fullName evidence="4">60S ribosomal protein L16, putative</fullName>
    </submittedName>
</protein>
<organism evidence="4 5">
    <name type="scientific">Trichomonas vaginalis (strain ATCC PRA-98 / G3)</name>
    <dbReference type="NCBI Taxonomy" id="412133"/>
    <lineage>
        <taxon>Eukaryota</taxon>
        <taxon>Metamonada</taxon>
        <taxon>Parabasalia</taxon>
        <taxon>Trichomonadida</taxon>
        <taxon>Trichomonadidae</taxon>
        <taxon>Trichomonas</taxon>
    </lineage>
</organism>
<dbReference type="FunFam" id="3.90.1180.10:FF:000002">
    <property type="entry name" value="60S ribosomal protein L16"/>
    <property type="match status" value="1"/>
</dbReference>
<dbReference type="RefSeq" id="XP_001328851.1">
    <property type="nucleotide sequence ID" value="XM_001328816.1"/>
</dbReference>
<keyword evidence="2 4" id="KW-0689">Ribosomal protein</keyword>
<dbReference type="AlphaFoldDB" id="A2DSP8"/>
<evidence type="ECO:0000256" key="2">
    <source>
        <dbReference type="ARBA" id="ARBA00022980"/>
    </source>
</evidence>
<dbReference type="NCBIfam" id="TIGR01077">
    <property type="entry name" value="L13_A_E"/>
    <property type="match status" value="1"/>
</dbReference>
<dbReference type="Proteomes" id="UP000001542">
    <property type="component" value="Unassembled WGS sequence"/>
</dbReference>
<reference evidence="4" key="2">
    <citation type="journal article" date="2007" name="Science">
        <title>Draft genome sequence of the sexually transmitted pathogen Trichomonas vaginalis.</title>
        <authorList>
            <person name="Carlton J.M."/>
            <person name="Hirt R.P."/>
            <person name="Silva J.C."/>
            <person name="Delcher A.L."/>
            <person name="Schatz M."/>
            <person name="Zhao Q."/>
            <person name="Wortman J.R."/>
            <person name="Bidwell S.L."/>
            <person name="Alsmark U.C.M."/>
            <person name="Besteiro S."/>
            <person name="Sicheritz-Ponten T."/>
            <person name="Noel C.J."/>
            <person name="Dacks J.B."/>
            <person name="Foster P.G."/>
            <person name="Simillion C."/>
            <person name="Van de Peer Y."/>
            <person name="Miranda-Saavedra D."/>
            <person name="Barton G.J."/>
            <person name="Westrop G.D."/>
            <person name="Mueller S."/>
            <person name="Dessi D."/>
            <person name="Fiori P.L."/>
            <person name="Ren Q."/>
            <person name="Paulsen I."/>
            <person name="Zhang H."/>
            <person name="Bastida-Corcuera F.D."/>
            <person name="Simoes-Barbosa A."/>
            <person name="Brown M.T."/>
            <person name="Hayes R.D."/>
            <person name="Mukherjee M."/>
            <person name="Okumura C.Y."/>
            <person name="Schneider R."/>
            <person name="Smith A.J."/>
            <person name="Vanacova S."/>
            <person name="Villalvazo M."/>
            <person name="Haas B.J."/>
            <person name="Pertea M."/>
            <person name="Feldblyum T.V."/>
            <person name="Utterback T.R."/>
            <person name="Shu C.L."/>
            <person name="Osoegawa K."/>
            <person name="de Jong P.J."/>
            <person name="Hrdy I."/>
            <person name="Horvathova L."/>
            <person name="Zubacova Z."/>
            <person name="Dolezal P."/>
            <person name="Malik S.B."/>
            <person name="Logsdon J.M. Jr."/>
            <person name="Henze K."/>
            <person name="Gupta A."/>
            <person name="Wang C.C."/>
            <person name="Dunne R.L."/>
            <person name="Upcroft J.A."/>
            <person name="Upcroft P."/>
            <person name="White O."/>
            <person name="Salzberg S.L."/>
            <person name="Tang P."/>
            <person name="Chiu C.-H."/>
            <person name="Lee Y.-S."/>
            <person name="Embley T.M."/>
            <person name="Coombs G.H."/>
            <person name="Mottram J.C."/>
            <person name="Tachezy J."/>
            <person name="Fraser-Liggett C.M."/>
            <person name="Johnson P.J."/>
        </authorList>
    </citation>
    <scope>NUCLEOTIDE SEQUENCE [LARGE SCALE GENOMIC DNA]</scope>
    <source>
        <strain evidence="4">G3</strain>
    </source>
</reference>
<dbReference type="STRING" id="5722.A2DSP8"/>
<dbReference type="OMA" id="WRTAPGM"/>
<dbReference type="VEuPathDB" id="TrichDB:TVAGG3_0376780"/>
<evidence type="ECO:0000256" key="1">
    <source>
        <dbReference type="ARBA" id="ARBA00006227"/>
    </source>
</evidence>
<dbReference type="GO" id="GO:0003735">
    <property type="term" value="F:structural constituent of ribosome"/>
    <property type="evidence" value="ECO:0000318"/>
    <property type="project" value="GO_Central"/>
</dbReference>
<dbReference type="SMR" id="A2DSP8"/>
<comment type="similarity">
    <text evidence="1">Belongs to the universal ribosomal protein uL13 family.</text>
</comment>
<dbReference type="eggNOG" id="KOG3204">
    <property type="taxonomic scope" value="Eukaryota"/>
</dbReference>
<sequence>MSAPVVIDAKGHIQGRLAAAVAKQLLKGRKVVVVRCEEIELNGQHKFAVHGYERFLNKTTNSNPRDGPFHQRAPHEIFARAVRGMIPYKSHRGADAFSNLQCFEGIPSKYVSCKRLVIPQALRCVSIHTDRPTTKLGQLSTTMGWKYGKVVADLEEKRKAESAKYYDEKKAQQEKRALALEKVNKQLGAQAVKFLETFSE</sequence>
<dbReference type="OrthoDB" id="1882297at2759"/>
<dbReference type="VEuPathDB" id="TrichDB:TVAG_434650"/>
<gene>
    <name evidence="4" type="ORF">TVAG_434650</name>
</gene>
<dbReference type="CDD" id="cd00392">
    <property type="entry name" value="Ribosomal_L13"/>
    <property type="match status" value="1"/>
</dbReference>
<dbReference type="GO" id="GO:0022625">
    <property type="term" value="C:cytosolic large ribosomal subunit"/>
    <property type="evidence" value="ECO:0000318"/>
    <property type="project" value="GO_Central"/>
</dbReference>
<evidence type="ECO:0000313" key="4">
    <source>
        <dbReference type="EMBL" id="EAY16628.1"/>
    </source>
</evidence>
<dbReference type="PANTHER" id="PTHR11545:SF3">
    <property type="entry name" value="LARGE RIBOSOMAL SUBUNIT PROTEIN UL13"/>
    <property type="match status" value="1"/>
</dbReference>
<reference evidence="4" key="1">
    <citation type="submission" date="2006-10" db="EMBL/GenBank/DDBJ databases">
        <authorList>
            <person name="Amadeo P."/>
            <person name="Zhao Q."/>
            <person name="Wortman J."/>
            <person name="Fraser-Liggett C."/>
            <person name="Carlton J."/>
        </authorList>
    </citation>
    <scope>NUCLEOTIDE SEQUENCE</scope>
    <source>
        <strain evidence="4">G3</strain>
    </source>
</reference>